<evidence type="ECO:0000256" key="1">
    <source>
        <dbReference type="ARBA" id="ARBA00001192"/>
    </source>
</evidence>
<protein>
    <recommendedName>
        <fullName evidence="14">Ubiquinol oxidase</fullName>
        <ecNumber evidence="14">1.10.3.11</ecNumber>
    </recommendedName>
</protein>
<evidence type="ECO:0000256" key="2">
    <source>
        <dbReference type="ARBA" id="ARBA00004370"/>
    </source>
</evidence>
<comment type="catalytic activity">
    <reaction evidence="1 14">
        <text>2 a ubiquinol + O2 = 2 a ubiquinone + 2 H2O</text>
        <dbReference type="Rhea" id="RHEA:30255"/>
        <dbReference type="Rhea" id="RHEA-COMP:9565"/>
        <dbReference type="Rhea" id="RHEA-COMP:9566"/>
        <dbReference type="ChEBI" id="CHEBI:15377"/>
        <dbReference type="ChEBI" id="CHEBI:15379"/>
        <dbReference type="ChEBI" id="CHEBI:16389"/>
        <dbReference type="ChEBI" id="CHEBI:17976"/>
        <dbReference type="EC" id="1.10.3.11"/>
    </reaction>
</comment>
<dbReference type="Proteomes" id="UP001497392">
    <property type="component" value="Unassembled WGS sequence"/>
</dbReference>
<evidence type="ECO:0000256" key="7">
    <source>
        <dbReference type="ARBA" id="ARBA00022692"/>
    </source>
</evidence>
<dbReference type="InterPro" id="IPR002680">
    <property type="entry name" value="AOX"/>
</dbReference>
<evidence type="ECO:0000256" key="16">
    <source>
        <dbReference type="SAM" id="Phobius"/>
    </source>
</evidence>
<keyword evidence="9 14" id="KW-0249">Electron transport</keyword>
<dbReference type="InterPro" id="IPR038659">
    <property type="entry name" value="AOX_sf"/>
</dbReference>
<comment type="cofactor">
    <cofactor evidence="14">
        <name>Fe cation</name>
        <dbReference type="ChEBI" id="CHEBI:24875"/>
    </cofactor>
    <text evidence="14">Binds 2 iron ions per subunit.</text>
</comment>
<evidence type="ECO:0000256" key="14">
    <source>
        <dbReference type="RuleBase" id="RU003779"/>
    </source>
</evidence>
<comment type="subunit">
    <text evidence="4">Homodimer; disulfide-linked.</text>
</comment>
<organism evidence="17 18">
    <name type="scientific">Coccomyxa viridis</name>
    <dbReference type="NCBI Taxonomy" id="1274662"/>
    <lineage>
        <taxon>Eukaryota</taxon>
        <taxon>Viridiplantae</taxon>
        <taxon>Chlorophyta</taxon>
        <taxon>core chlorophytes</taxon>
        <taxon>Trebouxiophyceae</taxon>
        <taxon>Trebouxiophyceae incertae sedis</taxon>
        <taxon>Coccomyxaceae</taxon>
        <taxon>Coccomyxa</taxon>
    </lineage>
</organism>
<keyword evidence="11 14" id="KW-0560">Oxidoreductase</keyword>
<proteinExistence type="inferred from homology"/>
<sequence>MRHRVQPALRREISRSRHARESHRVYARAVCKDLVSMLRGAQRCSSIFTRQLAGRAAALAQSQILPASLAPLAVLRTTLAADTAPAGAGSPSTTFHSFQAQSIHTSAVWWANPSPLDDEDDAHTKEHKVVKEAGTPDGDQKSKKFDEGFISPHRGSASNDDDDDGEFLCLYNSERPVYTTEYAESVKPRHKDPEKFHEKTALWAVTAMRSSFDLFTGYGPGRMNEGKWLQRIVFLETVAGVPGMVGGMMRHMRSLRSMRRDNGWIHTLLEEAENERMHLLTFLELKQPGPLLRGFVLLTQGIFFNLYFLFYLLSPKHCHAFVGYLEEEAVKTYTHCLEEIDADMIPEWKDKKVPEIAKHYWKMKPDASMRDLILNVRADEACHSHVNHTFAAMKSHDDNPFVKGNHMVA</sequence>
<accession>A0ABP1FN22</accession>
<evidence type="ECO:0000256" key="15">
    <source>
        <dbReference type="SAM" id="MobiDB-lite"/>
    </source>
</evidence>
<evidence type="ECO:0000256" key="12">
    <source>
        <dbReference type="ARBA" id="ARBA00023004"/>
    </source>
</evidence>
<dbReference type="Pfam" id="PF01786">
    <property type="entry name" value="AOX"/>
    <property type="match status" value="1"/>
</dbReference>
<dbReference type="PANTHER" id="PTHR31803">
    <property type="entry name" value="ALTERNATIVE OXIDASE"/>
    <property type="match status" value="1"/>
</dbReference>
<evidence type="ECO:0000256" key="8">
    <source>
        <dbReference type="ARBA" id="ARBA00022723"/>
    </source>
</evidence>
<evidence type="ECO:0000256" key="11">
    <source>
        <dbReference type="ARBA" id="ARBA00023002"/>
    </source>
</evidence>
<feature type="transmembrane region" description="Helical" evidence="16">
    <location>
        <begin position="232"/>
        <end position="249"/>
    </location>
</feature>
<gene>
    <name evidence="17" type="primary">g668</name>
    <name evidence="17" type="ORF">VP750_LOCUS581</name>
</gene>
<keyword evidence="6 14" id="KW-0679">Respiratory chain</keyword>
<feature type="transmembrane region" description="Helical" evidence="16">
    <location>
        <begin position="291"/>
        <end position="313"/>
    </location>
</feature>
<name>A0ABP1FN22_9CHLO</name>
<keyword evidence="12 14" id="KW-0408">Iron</keyword>
<feature type="compositionally biased region" description="Basic and acidic residues" evidence="15">
    <location>
        <begin position="138"/>
        <end position="147"/>
    </location>
</feature>
<keyword evidence="7 14" id="KW-0812">Transmembrane</keyword>
<dbReference type="EMBL" id="CAXHTA020000001">
    <property type="protein sequence ID" value="CAL5218922.1"/>
    <property type="molecule type" value="Genomic_DNA"/>
</dbReference>
<feature type="region of interest" description="Disordered" evidence="15">
    <location>
        <begin position="130"/>
        <end position="163"/>
    </location>
</feature>
<keyword evidence="18" id="KW-1185">Reference proteome</keyword>
<evidence type="ECO:0000256" key="5">
    <source>
        <dbReference type="ARBA" id="ARBA00022448"/>
    </source>
</evidence>
<keyword evidence="13 14" id="KW-0472">Membrane</keyword>
<comment type="similarity">
    <text evidence="3 14">Belongs to the alternative oxidase family.</text>
</comment>
<dbReference type="PANTHER" id="PTHR31803:SF3">
    <property type="entry name" value="ALTERNATIVE OXIDASE"/>
    <property type="match status" value="1"/>
</dbReference>
<evidence type="ECO:0000256" key="10">
    <source>
        <dbReference type="ARBA" id="ARBA00022989"/>
    </source>
</evidence>
<reference evidence="17 18" key="1">
    <citation type="submission" date="2024-06" db="EMBL/GenBank/DDBJ databases">
        <authorList>
            <person name="Kraege A."/>
            <person name="Thomma B."/>
        </authorList>
    </citation>
    <scope>NUCLEOTIDE SEQUENCE [LARGE SCALE GENOMIC DNA]</scope>
</reference>
<evidence type="ECO:0000256" key="3">
    <source>
        <dbReference type="ARBA" id="ARBA00008388"/>
    </source>
</evidence>
<evidence type="ECO:0000313" key="18">
    <source>
        <dbReference type="Proteomes" id="UP001497392"/>
    </source>
</evidence>
<evidence type="ECO:0000256" key="6">
    <source>
        <dbReference type="ARBA" id="ARBA00022660"/>
    </source>
</evidence>
<evidence type="ECO:0000313" key="17">
    <source>
        <dbReference type="EMBL" id="CAL5218922.1"/>
    </source>
</evidence>
<dbReference type="CDD" id="cd01053">
    <property type="entry name" value="AOX"/>
    <property type="match status" value="1"/>
</dbReference>
<evidence type="ECO:0000256" key="4">
    <source>
        <dbReference type="ARBA" id="ARBA00011748"/>
    </source>
</evidence>
<keyword evidence="5" id="KW-0813">Transport</keyword>
<dbReference type="EC" id="1.10.3.11" evidence="14"/>
<comment type="caution">
    <text evidence="17">The sequence shown here is derived from an EMBL/GenBank/DDBJ whole genome shotgun (WGS) entry which is preliminary data.</text>
</comment>
<keyword evidence="10 16" id="KW-1133">Transmembrane helix</keyword>
<keyword evidence="8 14" id="KW-0479">Metal-binding</keyword>
<comment type="subcellular location">
    <subcellularLocation>
        <location evidence="2">Membrane</location>
    </subcellularLocation>
</comment>
<evidence type="ECO:0000256" key="9">
    <source>
        <dbReference type="ARBA" id="ARBA00022982"/>
    </source>
</evidence>
<dbReference type="Gene3D" id="1.20.1260.140">
    <property type="entry name" value="Alternative oxidase"/>
    <property type="match status" value="1"/>
</dbReference>
<evidence type="ECO:0000256" key="13">
    <source>
        <dbReference type="ARBA" id="ARBA00023136"/>
    </source>
</evidence>